<reference evidence="3" key="1">
    <citation type="journal article" date="2019" name="Int. J. Syst. Evol. Microbiol.">
        <title>The Global Catalogue of Microorganisms (GCM) 10K type strain sequencing project: providing services to taxonomists for standard genome sequencing and annotation.</title>
        <authorList>
            <consortium name="The Broad Institute Genomics Platform"/>
            <consortium name="The Broad Institute Genome Sequencing Center for Infectious Disease"/>
            <person name="Wu L."/>
            <person name="Ma J."/>
        </authorList>
    </citation>
    <scope>NUCLEOTIDE SEQUENCE [LARGE SCALE GENOMIC DNA]</scope>
    <source>
        <strain evidence="3">JCM 31890</strain>
    </source>
</reference>
<sequence length="87" mass="9349">MVQALLRQRVAQGLHHMLLPHHFGEVPGAVFAGEHEVGHRRGILGPTVRTPNPIGQPRWAGNGLPTARPLRKALPLHARGKAGRLGG</sequence>
<proteinExistence type="predicted"/>
<protein>
    <submittedName>
        <fullName evidence="2">Uncharacterized protein</fullName>
    </submittedName>
</protein>
<evidence type="ECO:0000256" key="1">
    <source>
        <dbReference type="SAM" id="MobiDB-lite"/>
    </source>
</evidence>
<dbReference type="EMBL" id="BAABEX010000007">
    <property type="protein sequence ID" value="GAA4420553.1"/>
    <property type="molecule type" value="Genomic_DNA"/>
</dbReference>
<evidence type="ECO:0000313" key="3">
    <source>
        <dbReference type="Proteomes" id="UP001501788"/>
    </source>
</evidence>
<gene>
    <name evidence="2" type="ORF">GCM10023090_08280</name>
</gene>
<dbReference type="Proteomes" id="UP001501788">
    <property type="component" value="Unassembled WGS sequence"/>
</dbReference>
<feature type="region of interest" description="Disordered" evidence="1">
    <location>
        <begin position="42"/>
        <end position="66"/>
    </location>
</feature>
<name>A0ABP8L0U4_9BURK</name>
<keyword evidence="3" id="KW-1185">Reference proteome</keyword>
<comment type="caution">
    <text evidence="2">The sequence shown here is derived from an EMBL/GenBank/DDBJ whole genome shotgun (WGS) entry which is preliminary data.</text>
</comment>
<evidence type="ECO:0000313" key="2">
    <source>
        <dbReference type="EMBL" id="GAA4420553.1"/>
    </source>
</evidence>
<organism evidence="2 3">
    <name type="scientific">Acidovorax lacteus</name>
    <dbReference type="NCBI Taxonomy" id="1924988"/>
    <lineage>
        <taxon>Bacteria</taxon>
        <taxon>Pseudomonadati</taxon>
        <taxon>Pseudomonadota</taxon>
        <taxon>Betaproteobacteria</taxon>
        <taxon>Burkholderiales</taxon>
        <taxon>Comamonadaceae</taxon>
        <taxon>Acidovorax</taxon>
    </lineage>
</organism>
<accession>A0ABP8L0U4</accession>